<feature type="signal peptide" evidence="2">
    <location>
        <begin position="1"/>
        <end position="28"/>
    </location>
</feature>
<dbReference type="AlphaFoldDB" id="A0A3D9ULN7"/>
<gene>
    <name evidence="3" type="ORF">DFJ65_1364</name>
</gene>
<evidence type="ECO:0000256" key="1">
    <source>
        <dbReference type="SAM" id="MobiDB-lite"/>
    </source>
</evidence>
<accession>A0A3D9ULN7</accession>
<keyword evidence="2" id="KW-0732">Signal</keyword>
<sequence>MKRRTVAKGMGWAAPVVALASAAPPAAASLRKDPGINGWVLNSPTSLGSCKYTLKVDSTVNGNGPDGAPFGLYLYDVQSSAVISNAVLTYWIIGNQTATWATNSGHSTCWSGPVRGTPATKADGLVYTPYVFTYTCPINPASVSADGRLRLGGFNVTATFTQPDNLCNNVTYWTQRSITIDQDGVGSQPAADLTFERRNGTLGPYTGSRAPQARSASGSDSVGTAGTAVSAAAS</sequence>
<evidence type="ECO:0000256" key="2">
    <source>
        <dbReference type="SAM" id="SignalP"/>
    </source>
</evidence>
<proteinExistence type="predicted"/>
<evidence type="ECO:0000313" key="4">
    <source>
        <dbReference type="Proteomes" id="UP000256253"/>
    </source>
</evidence>
<keyword evidence="4" id="KW-1185">Reference proteome</keyword>
<evidence type="ECO:0000313" key="3">
    <source>
        <dbReference type="EMBL" id="REF30358.1"/>
    </source>
</evidence>
<dbReference type="Proteomes" id="UP000256253">
    <property type="component" value="Unassembled WGS sequence"/>
</dbReference>
<name>A0A3D9ULN7_9MICO</name>
<reference evidence="3 4" key="1">
    <citation type="submission" date="2018-08" db="EMBL/GenBank/DDBJ databases">
        <title>Sequencing the genomes of 1000 actinobacteria strains.</title>
        <authorList>
            <person name="Klenk H.-P."/>
        </authorList>
    </citation>
    <scope>NUCLEOTIDE SEQUENCE [LARGE SCALE GENOMIC DNA]</scope>
    <source>
        <strain evidence="3 4">DSM 22967</strain>
    </source>
</reference>
<comment type="caution">
    <text evidence="3">The sequence shown here is derived from an EMBL/GenBank/DDBJ whole genome shotgun (WGS) entry which is preliminary data.</text>
</comment>
<feature type="compositionally biased region" description="Low complexity" evidence="1">
    <location>
        <begin position="221"/>
        <end position="234"/>
    </location>
</feature>
<feature type="region of interest" description="Disordered" evidence="1">
    <location>
        <begin position="196"/>
        <end position="234"/>
    </location>
</feature>
<evidence type="ECO:0008006" key="5">
    <source>
        <dbReference type="Google" id="ProtNLM"/>
    </source>
</evidence>
<protein>
    <recommendedName>
        <fullName evidence="5">Secreted protein</fullName>
    </recommendedName>
</protein>
<dbReference type="EMBL" id="QTUA01000001">
    <property type="protein sequence ID" value="REF30358.1"/>
    <property type="molecule type" value="Genomic_DNA"/>
</dbReference>
<feature type="chain" id="PRO_5039279816" description="Secreted protein" evidence="2">
    <location>
        <begin position="29"/>
        <end position="234"/>
    </location>
</feature>
<organism evidence="3 4">
    <name type="scientific">Calidifontibacter indicus</name>
    <dbReference type="NCBI Taxonomy" id="419650"/>
    <lineage>
        <taxon>Bacteria</taxon>
        <taxon>Bacillati</taxon>
        <taxon>Actinomycetota</taxon>
        <taxon>Actinomycetes</taxon>
        <taxon>Micrococcales</taxon>
        <taxon>Dermacoccaceae</taxon>
        <taxon>Calidifontibacter</taxon>
    </lineage>
</organism>